<comment type="caution">
    <text evidence="10">The sequence shown here is derived from an EMBL/GenBank/DDBJ whole genome shotgun (WGS) entry which is preliminary data.</text>
</comment>
<keyword evidence="5" id="KW-0547">Nucleotide-binding</keyword>
<dbReference type="Proteomes" id="UP000016649">
    <property type="component" value="Unassembled WGS sequence"/>
</dbReference>
<dbReference type="InterPro" id="IPR005836">
    <property type="entry name" value="ADP_Glu_pyroP_CS"/>
</dbReference>
<dbReference type="GO" id="GO:0016779">
    <property type="term" value="F:nucleotidyltransferase activity"/>
    <property type="evidence" value="ECO:0007669"/>
    <property type="project" value="UniProtKB-KW"/>
</dbReference>
<evidence type="ECO:0000313" key="10">
    <source>
        <dbReference type="EMBL" id="ERJ92303.1"/>
    </source>
</evidence>
<dbReference type="InterPro" id="IPR011831">
    <property type="entry name" value="ADP-Glc_PPase"/>
</dbReference>
<keyword evidence="4 10" id="KW-0548">Nucleotidyltransferase</keyword>
<evidence type="ECO:0000256" key="2">
    <source>
        <dbReference type="ARBA" id="ARBA00022600"/>
    </source>
</evidence>
<evidence type="ECO:0000256" key="1">
    <source>
        <dbReference type="ARBA" id="ARBA00010443"/>
    </source>
</evidence>
<dbReference type="PROSITE" id="PS00808">
    <property type="entry name" value="ADP_GLC_PYROPHOSPH_1"/>
    <property type="match status" value="1"/>
</dbReference>
<proteinExistence type="inferred from homology"/>
<accession>A0ABN0NXJ9</accession>
<dbReference type="CDD" id="cd02508">
    <property type="entry name" value="ADP_Glucose_PP"/>
    <property type="match status" value="1"/>
</dbReference>
<keyword evidence="7" id="KW-0119">Carbohydrate metabolism</keyword>
<dbReference type="PROSITE" id="PS00810">
    <property type="entry name" value="ADP_GLC_PYROPHOSPH_3"/>
    <property type="match status" value="1"/>
</dbReference>
<keyword evidence="6" id="KW-0067">ATP-binding</keyword>
<dbReference type="Pfam" id="PF25247">
    <property type="entry name" value="LbH_GLGC"/>
    <property type="match status" value="1"/>
</dbReference>
<dbReference type="PROSITE" id="PS00809">
    <property type="entry name" value="ADP_GLC_PYROPHOSPH_2"/>
    <property type="match status" value="1"/>
</dbReference>
<evidence type="ECO:0000256" key="8">
    <source>
        <dbReference type="NCBIfam" id="TIGR02091"/>
    </source>
</evidence>
<dbReference type="SUPFAM" id="SSF51161">
    <property type="entry name" value="Trimeric LpxA-like enzymes"/>
    <property type="match status" value="1"/>
</dbReference>
<evidence type="ECO:0000256" key="7">
    <source>
        <dbReference type="ARBA" id="ARBA00023277"/>
    </source>
</evidence>
<dbReference type="Gene3D" id="3.90.550.10">
    <property type="entry name" value="Spore Coat Polysaccharide Biosynthesis Protein SpsA, Chain A"/>
    <property type="match status" value="1"/>
</dbReference>
<dbReference type="EC" id="2.7.7.27" evidence="8"/>
<dbReference type="InterPro" id="IPR011004">
    <property type="entry name" value="Trimer_LpxA-like_sf"/>
</dbReference>
<organism evidence="10 11">
    <name type="scientific">Treponema lecithinolyticum ATCC 700332</name>
    <dbReference type="NCBI Taxonomy" id="1321815"/>
    <lineage>
        <taxon>Bacteria</taxon>
        <taxon>Pseudomonadati</taxon>
        <taxon>Spirochaetota</taxon>
        <taxon>Spirochaetia</taxon>
        <taxon>Spirochaetales</taxon>
        <taxon>Treponemataceae</taxon>
        <taxon>Treponema</taxon>
    </lineage>
</organism>
<name>A0ABN0NXJ9_TRELE</name>
<keyword evidence="2" id="KW-0321">Glycogen metabolism</keyword>
<sequence>MYNTLIEFTEEFCVVKVLSIILGGGKGTRLYPLTKERSKPAVPFGGKHRIVDIPISNCINSGFKQIYLLTQFNSASLHMHIASAYNFDRFSHGFVEILAAEQTLEHSGWYEGTADAVRKNFIHFKTQRPTHYIILSGDQLYQMDLNAYLNYHIQNSAQITIATTAVNRQDASGFGIMKVDKNCAITAFMEKPAPETDISDWIIPDESRTPGARDGKDYLASMGIYIFDAQVLEEALNNNYTDFGKEVIPMAIKKYKVFSYIYDGYWEDIGTIKSFYDATIDLASVTPKFNFYDENKPIFTKPRNLPPSKTNHAVMTRSTASEGCVITEATITDSVIGIRSVIESNSVLEGVVCMGADFYETEEQKRHNRSKGIPDIGIGRNTRIRRAIIDKNARIGNNCTIGCSAPLADGETEQYSVADGIIVIKKNAVIPDNTVI</sequence>
<keyword evidence="11" id="KW-1185">Reference proteome</keyword>
<dbReference type="PANTHER" id="PTHR43523:SF12">
    <property type="entry name" value="GLUCOSE-1-PHOSPHATE ADENYLYLTRANSFERASE LARGE SUBUNIT 1, CHLOROPLASTIC-RELATED"/>
    <property type="match status" value="1"/>
</dbReference>
<dbReference type="Gene3D" id="2.160.10.10">
    <property type="entry name" value="Hexapeptide repeat proteins"/>
    <property type="match status" value="1"/>
</dbReference>
<dbReference type="NCBIfam" id="NF002772">
    <property type="entry name" value="PRK02862.1"/>
    <property type="match status" value="1"/>
</dbReference>
<reference evidence="10 11" key="1">
    <citation type="submission" date="2013-08" db="EMBL/GenBank/DDBJ databases">
        <authorList>
            <person name="Weinstock G."/>
            <person name="Sodergren E."/>
            <person name="Wylie T."/>
            <person name="Fulton L."/>
            <person name="Fulton R."/>
            <person name="Fronick C."/>
            <person name="O'Laughlin M."/>
            <person name="Godfrey J."/>
            <person name="Miner T."/>
            <person name="Herter B."/>
            <person name="Appelbaum E."/>
            <person name="Cordes M."/>
            <person name="Lek S."/>
            <person name="Wollam A."/>
            <person name="Pepin K.H."/>
            <person name="Palsikar V.B."/>
            <person name="Mitreva M."/>
            <person name="Wilson R.K."/>
        </authorList>
    </citation>
    <scope>NUCLEOTIDE SEQUENCE [LARGE SCALE GENOMIC DNA]</scope>
    <source>
        <strain evidence="10 11">ATCC 700332</strain>
    </source>
</reference>
<keyword evidence="3" id="KW-0808">Transferase</keyword>
<dbReference type="CDD" id="cd04651">
    <property type="entry name" value="LbH_G1P_AT_C"/>
    <property type="match status" value="1"/>
</dbReference>
<evidence type="ECO:0000256" key="5">
    <source>
        <dbReference type="ARBA" id="ARBA00022741"/>
    </source>
</evidence>
<gene>
    <name evidence="10" type="ORF">HMPREF9193_01461</name>
</gene>
<evidence type="ECO:0000313" key="11">
    <source>
        <dbReference type="Proteomes" id="UP000016649"/>
    </source>
</evidence>
<evidence type="ECO:0000256" key="3">
    <source>
        <dbReference type="ARBA" id="ARBA00022679"/>
    </source>
</evidence>
<evidence type="ECO:0000259" key="9">
    <source>
        <dbReference type="Pfam" id="PF00483"/>
    </source>
</evidence>
<evidence type="ECO:0000256" key="6">
    <source>
        <dbReference type="ARBA" id="ARBA00022840"/>
    </source>
</evidence>
<dbReference type="NCBIfam" id="TIGR02091">
    <property type="entry name" value="glgC"/>
    <property type="match status" value="1"/>
</dbReference>
<dbReference type="PANTHER" id="PTHR43523">
    <property type="entry name" value="GLUCOSE-1-PHOSPHATE ADENYLYLTRANSFERASE-RELATED"/>
    <property type="match status" value="1"/>
</dbReference>
<feature type="domain" description="Nucleotidyl transferase" evidence="9">
    <location>
        <begin position="19"/>
        <end position="283"/>
    </location>
</feature>
<dbReference type="Pfam" id="PF00483">
    <property type="entry name" value="NTP_transferase"/>
    <property type="match status" value="1"/>
</dbReference>
<dbReference type="SUPFAM" id="SSF53448">
    <property type="entry name" value="Nucleotide-diphospho-sugar transferases"/>
    <property type="match status" value="1"/>
</dbReference>
<dbReference type="InterPro" id="IPR029044">
    <property type="entry name" value="Nucleotide-diphossugar_trans"/>
</dbReference>
<comment type="similarity">
    <text evidence="1">Belongs to the bacterial/plant glucose-1-phosphate adenylyltransferase family.</text>
</comment>
<protein>
    <recommendedName>
        <fullName evidence="8">Glucose-1-phosphate adenylyltransferase</fullName>
        <ecNumber evidence="8">2.7.7.27</ecNumber>
    </recommendedName>
</protein>
<evidence type="ECO:0000256" key="4">
    <source>
        <dbReference type="ARBA" id="ARBA00022695"/>
    </source>
</evidence>
<dbReference type="EMBL" id="AWVH01000037">
    <property type="protein sequence ID" value="ERJ92303.1"/>
    <property type="molecule type" value="Genomic_DNA"/>
</dbReference>
<dbReference type="InterPro" id="IPR005835">
    <property type="entry name" value="NTP_transferase_dom"/>
</dbReference>